<keyword evidence="3" id="KW-0175">Coiled coil</keyword>
<proteinExistence type="inferred from homology"/>
<dbReference type="PANTHER" id="PTHR35089">
    <property type="entry name" value="CHAPERONE PROTEIN SKP"/>
    <property type="match status" value="1"/>
</dbReference>
<dbReference type="EMBL" id="CP117812">
    <property type="protein sequence ID" value="WDE97993.1"/>
    <property type="molecule type" value="Genomic_DNA"/>
</dbReference>
<gene>
    <name evidence="5" type="ORF">PQO03_19380</name>
</gene>
<dbReference type="SUPFAM" id="SSF111384">
    <property type="entry name" value="OmpH-like"/>
    <property type="match status" value="1"/>
</dbReference>
<dbReference type="Gene3D" id="3.30.910.20">
    <property type="entry name" value="Skp domain"/>
    <property type="match status" value="1"/>
</dbReference>
<evidence type="ECO:0000256" key="1">
    <source>
        <dbReference type="ARBA" id="ARBA00009091"/>
    </source>
</evidence>
<dbReference type="Pfam" id="PF03938">
    <property type="entry name" value="OmpH"/>
    <property type="match status" value="1"/>
</dbReference>
<feature type="chain" id="PRO_5046133624" evidence="4">
    <location>
        <begin position="19"/>
        <end position="200"/>
    </location>
</feature>
<reference evidence="5 6" key="1">
    <citation type="submission" date="2023-02" db="EMBL/GenBank/DDBJ databases">
        <title>Genome sequence of Lentisphaera profundi SAORIC-696.</title>
        <authorList>
            <person name="Kim e."/>
            <person name="Cho J.-C."/>
            <person name="Choi A."/>
            <person name="Kang I."/>
        </authorList>
    </citation>
    <scope>NUCLEOTIDE SEQUENCE [LARGE SCALE GENOMIC DNA]</scope>
    <source>
        <strain evidence="5 6">SAORIC-696</strain>
    </source>
</reference>
<feature type="signal peptide" evidence="4">
    <location>
        <begin position="1"/>
        <end position="18"/>
    </location>
</feature>
<keyword evidence="6" id="KW-1185">Reference proteome</keyword>
<evidence type="ECO:0000313" key="5">
    <source>
        <dbReference type="EMBL" id="WDE97993.1"/>
    </source>
</evidence>
<accession>A0ABY7W144</accession>
<evidence type="ECO:0000256" key="3">
    <source>
        <dbReference type="SAM" id="Coils"/>
    </source>
</evidence>
<dbReference type="InterPro" id="IPR005632">
    <property type="entry name" value="Chaperone_Skp"/>
</dbReference>
<comment type="similarity">
    <text evidence="1">Belongs to the Skp family.</text>
</comment>
<dbReference type="SMART" id="SM00935">
    <property type="entry name" value="OmpH"/>
    <property type="match status" value="1"/>
</dbReference>
<organism evidence="5 6">
    <name type="scientific">Lentisphaera profundi</name>
    <dbReference type="NCBI Taxonomy" id="1658616"/>
    <lineage>
        <taxon>Bacteria</taxon>
        <taxon>Pseudomonadati</taxon>
        <taxon>Lentisphaerota</taxon>
        <taxon>Lentisphaeria</taxon>
        <taxon>Lentisphaerales</taxon>
        <taxon>Lentisphaeraceae</taxon>
        <taxon>Lentisphaera</taxon>
    </lineage>
</organism>
<feature type="coiled-coil region" evidence="3">
    <location>
        <begin position="40"/>
        <end position="74"/>
    </location>
</feature>
<keyword evidence="2 4" id="KW-0732">Signal</keyword>
<evidence type="ECO:0000313" key="6">
    <source>
        <dbReference type="Proteomes" id="UP001214250"/>
    </source>
</evidence>
<name>A0ABY7W144_9BACT</name>
<protein>
    <submittedName>
        <fullName evidence="5">OmpH family outer membrane protein</fullName>
    </submittedName>
</protein>
<dbReference type="InterPro" id="IPR024930">
    <property type="entry name" value="Skp_dom_sf"/>
</dbReference>
<dbReference type="PANTHER" id="PTHR35089:SF1">
    <property type="entry name" value="CHAPERONE PROTEIN SKP"/>
    <property type="match status" value="1"/>
</dbReference>
<sequence length="200" mass="22702">MKKIFLLALILSAPLVQALEIVTVDMNKVFENYYRTLIENKKLAKEKDITQSRLKEMQAQVYKLQTDYQTLMRESMNPALSEGAQTQKKQDAEAKATEGQSTIKNLKFFQQNLQKEAVAKRRSITEELTKDIKKVITKYANDNAIDLVIDSSGKSVNGINLIIHSNPSLAITEKILATVNKGHEDFVKKIQDDKKSETKK</sequence>
<dbReference type="RefSeq" id="WP_274152713.1">
    <property type="nucleotide sequence ID" value="NZ_CP117812.1"/>
</dbReference>
<evidence type="ECO:0000256" key="2">
    <source>
        <dbReference type="ARBA" id="ARBA00022729"/>
    </source>
</evidence>
<evidence type="ECO:0000256" key="4">
    <source>
        <dbReference type="SAM" id="SignalP"/>
    </source>
</evidence>
<dbReference type="Proteomes" id="UP001214250">
    <property type="component" value="Chromosome 2"/>
</dbReference>